<keyword evidence="3" id="KW-0964">Secreted</keyword>
<keyword evidence="11" id="KW-1185">Reference proteome</keyword>
<dbReference type="PANTHER" id="PTHR31339:SF9">
    <property type="entry name" value="PLASMIN AND FIBRONECTIN-BINDING PROTEIN A"/>
    <property type="match status" value="1"/>
</dbReference>
<keyword evidence="4 9" id="KW-0732">Signal</keyword>
<dbReference type="Pfam" id="PF00295">
    <property type="entry name" value="Glyco_hydro_28"/>
    <property type="match status" value="1"/>
</dbReference>
<dbReference type="GeneID" id="43601698"/>
<evidence type="ECO:0000256" key="9">
    <source>
        <dbReference type="SAM" id="SignalP"/>
    </source>
</evidence>
<evidence type="ECO:0000256" key="1">
    <source>
        <dbReference type="ARBA" id="ARBA00004613"/>
    </source>
</evidence>
<dbReference type="GO" id="GO:0071555">
    <property type="term" value="P:cell wall organization"/>
    <property type="evidence" value="ECO:0007669"/>
    <property type="project" value="UniProtKB-KW"/>
</dbReference>
<evidence type="ECO:0000256" key="7">
    <source>
        <dbReference type="ARBA" id="ARBA00023316"/>
    </source>
</evidence>
<dbReference type="SUPFAM" id="SSF51126">
    <property type="entry name" value="Pectin lyase-like"/>
    <property type="match status" value="1"/>
</dbReference>
<organism evidence="10 11">
    <name type="scientific">Venustampulla echinocandica</name>
    <dbReference type="NCBI Taxonomy" id="2656787"/>
    <lineage>
        <taxon>Eukaryota</taxon>
        <taxon>Fungi</taxon>
        <taxon>Dikarya</taxon>
        <taxon>Ascomycota</taxon>
        <taxon>Pezizomycotina</taxon>
        <taxon>Leotiomycetes</taxon>
        <taxon>Helotiales</taxon>
        <taxon>Pleuroascaceae</taxon>
        <taxon>Venustampulla</taxon>
    </lineage>
</organism>
<accession>A0A370TD50</accession>
<dbReference type="GO" id="GO:0004650">
    <property type="term" value="F:polygalacturonase activity"/>
    <property type="evidence" value="ECO:0007669"/>
    <property type="project" value="InterPro"/>
</dbReference>
<evidence type="ECO:0000256" key="2">
    <source>
        <dbReference type="ARBA" id="ARBA00008834"/>
    </source>
</evidence>
<dbReference type="EMBL" id="NPIC01000010">
    <property type="protein sequence ID" value="RDL32393.1"/>
    <property type="molecule type" value="Genomic_DNA"/>
</dbReference>
<feature type="signal peptide" evidence="9">
    <location>
        <begin position="1"/>
        <end position="17"/>
    </location>
</feature>
<dbReference type="STRING" id="2656787.A0A370TD50"/>
<evidence type="ECO:0000256" key="6">
    <source>
        <dbReference type="ARBA" id="ARBA00023295"/>
    </source>
</evidence>
<protein>
    <submittedName>
        <fullName evidence="10">Glycoside hydrolase family 28 protein</fullName>
    </submittedName>
</protein>
<reference evidence="10 11" key="1">
    <citation type="journal article" date="2018" name="IMA Fungus">
        <title>IMA Genome-F 9: Draft genome sequence of Annulohypoxylon stygium, Aspergillus mulundensis, Berkeleyomyces basicola (syn. Thielaviopsis basicola), Ceratocystis smalleyi, two Cercospora beticola strains, Coleophoma cylindrospora, Fusarium fracticaudum, Phialophora cf. hyalina, and Morchella septimelata.</title>
        <authorList>
            <person name="Wingfield B.D."/>
            <person name="Bills G.F."/>
            <person name="Dong Y."/>
            <person name="Huang W."/>
            <person name="Nel W.J."/>
            <person name="Swalarsk-Parry B.S."/>
            <person name="Vaghefi N."/>
            <person name="Wilken P.M."/>
            <person name="An Z."/>
            <person name="de Beer Z.W."/>
            <person name="De Vos L."/>
            <person name="Chen L."/>
            <person name="Duong T.A."/>
            <person name="Gao Y."/>
            <person name="Hammerbacher A."/>
            <person name="Kikkert J.R."/>
            <person name="Li Y."/>
            <person name="Li H."/>
            <person name="Li K."/>
            <person name="Li Q."/>
            <person name="Liu X."/>
            <person name="Ma X."/>
            <person name="Naidoo K."/>
            <person name="Pethybridge S.J."/>
            <person name="Sun J."/>
            <person name="Steenkamp E.T."/>
            <person name="van der Nest M.A."/>
            <person name="van Wyk S."/>
            <person name="Wingfield M.J."/>
            <person name="Xiong C."/>
            <person name="Yue Q."/>
            <person name="Zhang X."/>
        </authorList>
    </citation>
    <scope>NUCLEOTIDE SEQUENCE [LARGE SCALE GENOMIC DNA]</scope>
    <source>
        <strain evidence="10 11">BP 5553</strain>
    </source>
</reference>
<dbReference type="RefSeq" id="XP_031866115.1">
    <property type="nucleotide sequence ID" value="XM_032017472.1"/>
</dbReference>
<keyword evidence="7" id="KW-0961">Cell wall biogenesis/degradation</keyword>
<keyword evidence="6 8" id="KW-0326">Glycosidase</keyword>
<dbReference type="PANTHER" id="PTHR31339">
    <property type="entry name" value="PECTIN LYASE-RELATED"/>
    <property type="match status" value="1"/>
</dbReference>
<dbReference type="InterPro" id="IPR000743">
    <property type="entry name" value="Glyco_hydro_28"/>
</dbReference>
<name>A0A370TD50_9HELO</name>
<gene>
    <name evidence="10" type="ORF">BP5553_08849</name>
</gene>
<comment type="caution">
    <text evidence="10">The sequence shown here is derived from an EMBL/GenBank/DDBJ whole genome shotgun (WGS) entry which is preliminary data.</text>
</comment>
<dbReference type="Gene3D" id="2.160.20.10">
    <property type="entry name" value="Single-stranded right-handed beta-helix, Pectin lyase-like"/>
    <property type="match status" value="1"/>
</dbReference>
<comment type="similarity">
    <text evidence="2 8">Belongs to the glycosyl hydrolase 28 family.</text>
</comment>
<sequence length="514" mass="56272">MKLFLIILMCMSLLASGKVVGYERPSIYPKSGMYSLWVNSTAMQIVAYSGYDYVQLSMSEGYPTEFRLRVIPGGNVDSYNISPEKWQIKPKKDGKDLVFSVVDAHYLIITINGIKEIVICADPLETDVPPSSGPGIFNVLNYGADNTGVTLNIGIQSALDAAGKSPGSIVYVPAGVYKAGNLKVRSQTSLYLAGGSVIRNTGIKSDYTIHYNKTGLLPGTWWISTEFNSKDIKIYGRGTIDGQGGIGRVDNDFIADMVVPVDTAHFIFDGPLIRDSSFWALTPIQSTDVALKNVKILNRFDIGYEDDGIDVMESTNVRTYRAIAISKDDCFSTKTWPKDIGTTVPYPHDPMPLDNVIFDDCVAWTQCYGYKIGQGVYEDQSNVVFKNSVVYKGAVGIGIDHKFGSAKVSDVTFYNIEIEHISGLAGDKCSWLDLYIQQPGTAGAGPIEGVKINDIKVNSKGTQGAYIQGYNSANTISDVTLQNIYMLRQTTPAKTFAEMDITHMDFSSNVKIVT</sequence>
<evidence type="ECO:0000256" key="8">
    <source>
        <dbReference type="RuleBase" id="RU361169"/>
    </source>
</evidence>
<evidence type="ECO:0000313" key="11">
    <source>
        <dbReference type="Proteomes" id="UP000254866"/>
    </source>
</evidence>
<dbReference type="AlphaFoldDB" id="A0A370TD50"/>
<dbReference type="InterPro" id="IPR051801">
    <property type="entry name" value="GH28_Enzymes"/>
</dbReference>
<evidence type="ECO:0000256" key="4">
    <source>
        <dbReference type="ARBA" id="ARBA00022729"/>
    </source>
</evidence>
<dbReference type="OrthoDB" id="187139at2759"/>
<dbReference type="Proteomes" id="UP000254866">
    <property type="component" value="Unassembled WGS sequence"/>
</dbReference>
<proteinExistence type="inferred from homology"/>
<dbReference type="GO" id="GO:0005576">
    <property type="term" value="C:extracellular region"/>
    <property type="evidence" value="ECO:0007669"/>
    <property type="project" value="UniProtKB-SubCell"/>
</dbReference>
<dbReference type="GO" id="GO:0005975">
    <property type="term" value="P:carbohydrate metabolic process"/>
    <property type="evidence" value="ECO:0007669"/>
    <property type="project" value="InterPro"/>
</dbReference>
<feature type="chain" id="PRO_5016770503" evidence="9">
    <location>
        <begin position="18"/>
        <end position="514"/>
    </location>
</feature>
<comment type="subcellular location">
    <subcellularLocation>
        <location evidence="1">Secreted</location>
    </subcellularLocation>
</comment>
<evidence type="ECO:0000256" key="5">
    <source>
        <dbReference type="ARBA" id="ARBA00022801"/>
    </source>
</evidence>
<dbReference type="InterPro" id="IPR012334">
    <property type="entry name" value="Pectin_lyas_fold"/>
</dbReference>
<evidence type="ECO:0000313" key="10">
    <source>
        <dbReference type="EMBL" id="RDL32393.1"/>
    </source>
</evidence>
<dbReference type="InterPro" id="IPR011050">
    <property type="entry name" value="Pectin_lyase_fold/virulence"/>
</dbReference>
<keyword evidence="5 8" id="KW-0378">Hydrolase</keyword>
<evidence type="ECO:0000256" key="3">
    <source>
        <dbReference type="ARBA" id="ARBA00022525"/>
    </source>
</evidence>